<dbReference type="Proteomes" id="UP000806577">
    <property type="component" value="Chromosome"/>
</dbReference>
<accession>A0A9Q2I710</accession>
<dbReference type="RefSeq" id="WP_193398335.1">
    <property type="nucleotide sequence ID" value="NZ_CP065177.1"/>
</dbReference>
<name>A0A9Q2I710_9GAMM</name>
<sequence length="174" mass="19987">MEAHELVEALREEEKHQEEQETTFGGTDLRIVYIGDKLEKRIDYKGRKFLFRQSTPSDVPPVVAGYLLDNFPQIFAIPENAKRKAVQVEEAERQRQIIANYRHQQALAQEQADAAANSFVVKIGNDAIDLAKLTSHQLRELAEENGVNPYSLPPNPNDMRRYLVDHFNQQKMQA</sequence>
<protein>
    <submittedName>
        <fullName evidence="1">Uncharacterized protein</fullName>
    </submittedName>
</protein>
<evidence type="ECO:0000313" key="1">
    <source>
        <dbReference type="EMBL" id="URG48331.1"/>
    </source>
</evidence>
<proteinExistence type="predicted"/>
<dbReference type="KEGG" id="pqu:IG609_016390"/>
<reference evidence="1 2" key="1">
    <citation type="journal article" date="2021" name="Int. J. Syst. Evol. Microbiol.">
        <title>&lt;i&gt;Pectobacterium quasiaquaticum&lt;/i&gt; sp. nov., isolated from waterways.</title>
        <authorList>
            <person name="Ben Moussa H."/>
            <person name="Pedron J."/>
            <person name="Bertrand C."/>
            <person name="Hecquet A."/>
            <person name="Barny M.A."/>
        </authorList>
    </citation>
    <scope>NUCLEOTIDE SEQUENCE [LARGE SCALE GENOMIC DNA]</scope>
    <source>
        <strain evidence="1 2">A477-S1-J17</strain>
    </source>
</reference>
<gene>
    <name evidence="1" type="ORF">IG609_016390</name>
</gene>
<keyword evidence="2" id="KW-1185">Reference proteome</keyword>
<organism evidence="1 2">
    <name type="scientific">Pectobacterium quasiaquaticum</name>
    <dbReference type="NCBI Taxonomy" id="2774015"/>
    <lineage>
        <taxon>Bacteria</taxon>
        <taxon>Pseudomonadati</taxon>
        <taxon>Pseudomonadota</taxon>
        <taxon>Gammaproteobacteria</taxon>
        <taxon>Enterobacterales</taxon>
        <taxon>Pectobacteriaceae</taxon>
        <taxon>Pectobacterium</taxon>
    </lineage>
</organism>
<evidence type="ECO:0000313" key="2">
    <source>
        <dbReference type="Proteomes" id="UP000806577"/>
    </source>
</evidence>
<dbReference type="AlphaFoldDB" id="A0A9Q2I710"/>
<dbReference type="EMBL" id="CP065177">
    <property type="protein sequence ID" value="URG48331.1"/>
    <property type="molecule type" value="Genomic_DNA"/>
</dbReference>